<dbReference type="AlphaFoldDB" id="A0A813D0P5"/>
<feature type="region of interest" description="Disordered" evidence="1">
    <location>
        <begin position="164"/>
        <end position="193"/>
    </location>
</feature>
<dbReference type="EMBL" id="CAJNNV010000018">
    <property type="protein sequence ID" value="CAE8581065.1"/>
    <property type="molecule type" value="Genomic_DNA"/>
</dbReference>
<sequence>MARQLDMCKTPWNAMKLIEAATNKEILANELRAKKRLGLSMPSSYKLQAPTEQVMLSGLTRRPEWNGLLGQIVSVREDDAGFLQVRLTMSNGEYRTVKAQPRCLEPVRHPKDTRARGGHLTAFEDKQHFLDAEQRVSMLSMASPASILGYGKSASSVLSASAPLDRTSQVSRASPAVVSRVSSLPSLPRASHS</sequence>
<proteinExistence type="predicted"/>
<accession>A0A813D0P5</accession>
<dbReference type="OrthoDB" id="10404160at2759"/>
<organism evidence="2 3">
    <name type="scientific">Polarella glacialis</name>
    <name type="common">Dinoflagellate</name>
    <dbReference type="NCBI Taxonomy" id="89957"/>
    <lineage>
        <taxon>Eukaryota</taxon>
        <taxon>Sar</taxon>
        <taxon>Alveolata</taxon>
        <taxon>Dinophyceae</taxon>
        <taxon>Suessiales</taxon>
        <taxon>Suessiaceae</taxon>
        <taxon>Polarella</taxon>
    </lineage>
</organism>
<gene>
    <name evidence="2" type="ORF">PGLA1383_LOCUS99</name>
</gene>
<evidence type="ECO:0000256" key="1">
    <source>
        <dbReference type="SAM" id="MobiDB-lite"/>
    </source>
</evidence>
<name>A0A813D0P5_POLGL</name>
<evidence type="ECO:0000313" key="2">
    <source>
        <dbReference type="EMBL" id="CAE8581065.1"/>
    </source>
</evidence>
<reference evidence="2" key="1">
    <citation type="submission" date="2021-02" db="EMBL/GenBank/DDBJ databases">
        <authorList>
            <person name="Dougan E. K."/>
            <person name="Rhodes N."/>
            <person name="Thang M."/>
            <person name="Chan C."/>
        </authorList>
    </citation>
    <scope>NUCLEOTIDE SEQUENCE</scope>
</reference>
<dbReference type="Proteomes" id="UP000654075">
    <property type="component" value="Unassembled WGS sequence"/>
</dbReference>
<protein>
    <submittedName>
        <fullName evidence="2">Uncharacterized protein</fullName>
    </submittedName>
</protein>
<evidence type="ECO:0000313" key="3">
    <source>
        <dbReference type="Proteomes" id="UP000654075"/>
    </source>
</evidence>
<feature type="compositionally biased region" description="Low complexity" evidence="1">
    <location>
        <begin position="171"/>
        <end position="193"/>
    </location>
</feature>
<comment type="caution">
    <text evidence="2">The sequence shown here is derived from an EMBL/GenBank/DDBJ whole genome shotgun (WGS) entry which is preliminary data.</text>
</comment>
<keyword evidence="3" id="KW-1185">Reference proteome</keyword>